<feature type="active site" evidence="7">
    <location>
        <position position="233"/>
    </location>
</feature>
<dbReference type="GO" id="GO:0006915">
    <property type="term" value="P:apoptotic process"/>
    <property type="evidence" value="ECO:0007669"/>
    <property type="project" value="UniProtKB-KW"/>
</dbReference>
<evidence type="ECO:0000256" key="1">
    <source>
        <dbReference type="ARBA" id="ARBA00010134"/>
    </source>
</evidence>
<evidence type="ECO:0000256" key="7">
    <source>
        <dbReference type="PIRSR" id="PIRSR038001-1"/>
    </source>
</evidence>
<keyword evidence="4" id="KW-0378">Hydrolase</keyword>
<evidence type="ECO:0000313" key="11">
    <source>
        <dbReference type="EMBL" id="KAG8179660.1"/>
    </source>
</evidence>
<dbReference type="Pfam" id="PF00656">
    <property type="entry name" value="Peptidase_C14"/>
    <property type="match status" value="1"/>
</dbReference>
<dbReference type="InterPro" id="IPR015917">
    <property type="entry name" value="Pept_C14A"/>
</dbReference>
<dbReference type="PANTHER" id="PTHR47901:SF8">
    <property type="entry name" value="CASPASE-3"/>
    <property type="match status" value="1"/>
</dbReference>
<dbReference type="InterPro" id="IPR002398">
    <property type="entry name" value="Pept_C14"/>
</dbReference>
<feature type="active site" evidence="7">
    <location>
        <position position="186"/>
    </location>
</feature>
<dbReference type="EMBL" id="JAFNEN010000609">
    <property type="protein sequence ID" value="KAG8179660.1"/>
    <property type="molecule type" value="Genomic_DNA"/>
</dbReference>
<dbReference type="InterPro" id="IPR011600">
    <property type="entry name" value="Pept_C14_caspase"/>
</dbReference>
<feature type="domain" description="Caspase family p20" evidence="10">
    <location>
        <begin position="105"/>
        <end position="237"/>
    </location>
</feature>
<evidence type="ECO:0000259" key="9">
    <source>
        <dbReference type="PROSITE" id="PS50207"/>
    </source>
</evidence>
<dbReference type="SMART" id="SM00115">
    <property type="entry name" value="CASc"/>
    <property type="match status" value="1"/>
</dbReference>
<dbReference type="PROSITE" id="PS50208">
    <property type="entry name" value="CASPASE_P20"/>
    <property type="match status" value="1"/>
</dbReference>
<comment type="similarity">
    <text evidence="1 8">Belongs to the peptidase C14A family.</text>
</comment>
<reference evidence="11 12" key="1">
    <citation type="journal article" date="2022" name="Nat. Ecol. Evol.">
        <title>A masculinizing supergene underlies an exaggerated male reproductive morph in a spider.</title>
        <authorList>
            <person name="Hendrickx F."/>
            <person name="De Corte Z."/>
            <person name="Sonet G."/>
            <person name="Van Belleghem S.M."/>
            <person name="Kostlbacher S."/>
            <person name="Vangestel C."/>
        </authorList>
    </citation>
    <scope>NUCLEOTIDE SEQUENCE [LARGE SCALE GENOMIC DNA]</scope>
    <source>
        <strain evidence="11">W744_W776</strain>
    </source>
</reference>
<dbReference type="PANTHER" id="PTHR47901">
    <property type="entry name" value="CASPASE RECRUITMENT DOMAIN-CONTAINING PROTEIN 18"/>
    <property type="match status" value="1"/>
</dbReference>
<evidence type="ECO:0000259" key="10">
    <source>
        <dbReference type="PROSITE" id="PS50208"/>
    </source>
</evidence>
<dbReference type="PIRSF" id="PIRSF038001">
    <property type="entry name" value="Caspase_ICE"/>
    <property type="match status" value="1"/>
</dbReference>
<dbReference type="Proteomes" id="UP000827092">
    <property type="component" value="Unassembled WGS sequence"/>
</dbReference>
<keyword evidence="5" id="KW-0788">Thiol protease</keyword>
<evidence type="ECO:0000256" key="2">
    <source>
        <dbReference type="ARBA" id="ARBA00022670"/>
    </source>
</evidence>
<accession>A0AAV6U7R9</accession>
<dbReference type="PRINTS" id="PR00376">
    <property type="entry name" value="IL1BCENZYME"/>
</dbReference>
<evidence type="ECO:0000256" key="4">
    <source>
        <dbReference type="ARBA" id="ARBA00022801"/>
    </source>
</evidence>
<dbReference type="Gene3D" id="3.40.50.1460">
    <property type="match status" value="1"/>
</dbReference>
<evidence type="ECO:0000313" key="12">
    <source>
        <dbReference type="Proteomes" id="UP000827092"/>
    </source>
</evidence>
<organism evidence="11 12">
    <name type="scientific">Oedothorax gibbosus</name>
    <dbReference type="NCBI Taxonomy" id="931172"/>
    <lineage>
        <taxon>Eukaryota</taxon>
        <taxon>Metazoa</taxon>
        <taxon>Ecdysozoa</taxon>
        <taxon>Arthropoda</taxon>
        <taxon>Chelicerata</taxon>
        <taxon>Arachnida</taxon>
        <taxon>Araneae</taxon>
        <taxon>Araneomorphae</taxon>
        <taxon>Entelegynae</taxon>
        <taxon>Araneoidea</taxon>
        <taxon>Linyphiidae</taxon>
        <taxon>Erigoninae</taxon>
        <taxon>Oedothorax</taxon>
    </lineage>
</organism>
<dbReference type="Gene3D" id="1.10.533.10">
    <property type="entry name" value="Death Domain, Fas"/>
    <property type="match status" value="1"/>
</dbReference>
<sequence length="361" mass="41859">MDRKCRHIITKFKHRLKEKVDLENIKLEVERRKLFTKVMLEDVYDSSNKDSEDLFYDLLCTRGPYAFFKFINILSEKGYNEERHMLQTEYSTDYAPHVYKMSSKPVGLCLIIINREFVTLKTRVESHIDKAALESLFETLGYDVTVKEGFEKKGLTAKEITYCLQEFSENSRLEKVDSFVVYILTHGNFINNRDALYGIDENIVFLDDIYEMFNHQNCSNMVGKPKWFIFQACRGGHEDVGYFGSGTNQSVDASDVTVSFPEIDSKPPLAHYPSLTDTIVVHSTMPFQVSIKDDHKGSWLCQDLVEVFSIDYLRHDLETMLKSVCKRMQERTSKNLYKQTIHVELFGVSGIVRFGQSKNLS</sequence>
<dbReference type="GO" id="GO:0006508">
    <property type="term" value="P:proteolysis"/>
    <property type="evidence" value="ECO:0007669"/>
    <property type="project" value="UniProtKB-KW"/>
</dbReference>
<dbReference type="InterPro" id="IPR011029">
    <property type="entry name" value="DEATH-like_dom_sf"/>
</dbReference>
<dbReference type="AlphaFoldDB" id="A0AAV6U7R9"/>
<dbReference type="SUPFAM" id="SSF47986">
    <property type="entry name" value="DEATH domain"/>
    <property type="match status" value="1"/>
</dbReference>
<evidence type="ECO:0000256" key="3">
    <source>
        <dbReference type="ARBA" id="ARBA00022703"/>
    </source>
</evidence>
<evidence type="ECO:0000256" key="8">
    <source>
        <dbReference type="RuleBase" id="RU003971"/>
    </source>
</evidence>
<keyword evidence="6" id="KW-0865">Zymogen</keyword>
<keyword evidence="3" id="KW-0053">Apoptosis</keyword>
<dbReference type="InterPro" id="IPR001309">
    <property type="entry name" value="Pept_C14_p20"/>
</dbReference>
<evidence type="ECO:0000256" key="5">
    <source>
        <dbReference type="ARBA" id="ARBA00022807"/>
    </source>
</evidence>
<gene>
    <name evidence="11" type="ORF">JTE90_017799</name>
</gene>
<dbReference type="SUPFAM" id="SSF52129">
    <property type="entry name" value="Caspase-like"/>
    <property type="match status" value="1"/>
</dbReference>
<dbReference type="PROSITE" id="PS50207">
    <property type="entry name" value="CASPASE_P10"/>
    <property type="match status" value="1"/>
</dbReference>
<proteinExistence type="inferred from homology"/>
<comment type="caution">
    <text evidence="11">The sequence shown here is derived from an EMBL/GenBank/DDBJ whole genome shotgun (WGS) entry which is preliminary data.</text>
</comment>
<evidence type="ECO:0000256" key="6">
    <source>
        <dbReference type="ARBA" id="ARBA00023145"/>
    </source>
</evidence>
<dbReference type="InterPro" id="IPR002138">
    <property type="entry name" value="Pept_C14_p10"/>
</dbReference>
<protein>
    <submittedName>
        <fullName evidence="11">Uncharacterized protein</fullName>
    </submittedName>
</protein>
<dbReference type="GO" id="GO:0004197">
    <property type="term" value="F:cysteine-type endopeptidase activity"/>
    <property type="evidence" value="ECO:0007669"/>
    <property type="project" value="InterPro"/>
</dbReference>
<keyword evidence="2" id="KW-0645">Protease</keyword>
<dbReference type="InterPro" id="IPR029030">
    <property type="entry name" value="Caspase-like_dom_sf"/>
</dbReference>
<feature type="domain" description="Caspase family p10" evidence="9">
    <location>
        <begin position="268"/>
        <end position="330"/>
    </location>
</feature>
<name>A0AAV6U7R9_9ARAC</name>
<keyword evidence="12" id="KW-1185">Reference proteome</keyword>